<keyword evidence="3" id="KW-0282">Flagellum</keyword>
<dbReference type="SUPFAM" id="SSF69318">
    <property type="entry name" value="Integrin alpha N-terminal domain"/>
    <property type="match status" value="1"/>
</dbReference>
<dbReference type="RefSeq" id="WP_088257617.1">
    <property type="nucleotide sequence ID" value="NZ_NIDE01000014.1"/>
</dbReference>
<evidence type="ECO:0000256" key="1">
    <source>
        <dbReference type="SAM" id="MobiDB-lite"/>
    </source>
</evidence>
<name>A0A225D9W4_9BACT</name>
<protein>
    <submittedName>
        <fullName evidence="3">Flagellar hook-length control protein FliK</fullName>
    </submittedName>
</protein>
<organism evidence="3 4">
    <name type="scientific">Fimbriiglobus ruber</name>
    <dbReference type="NCBI Taxonomy" id="1908690"/>
    <lineage>
        <taxon>Bacteria</taxon>
        <taxon>Pseudomonadati</taxon>
        <taxon>Planctomycetota</taxon>
        <taxon>Planctomycetia</taxon>
        <taxon>Gemmatales</taxon>
        <taxon>Gemmataceae</taxon>
        <taxon>Fimbriiglobus</taxon>
    </lineage>
</organism>
<proteinExistence type="predicted"/>
<dbReference type="InterPro" id="IPR013783">
    <property type="entry name" value="Ig-like_fold"/>
</dbReference>
<feature type="domain" description="Bacterial Ig-like" evidence="2">
    <location>
        <begin position="844"/>
        <end position="928"/>
    </location>
</feature>
<keyword evidence="4" id="KW-1185">Reference proteome</keyword>
<dbReference type="Gene3D" id="2.60.120.1350">
    <property type="entry name" value="Protein of unknown function DUF4465"/>
    <property type="match status" value="1"/>
</dbReference>
<evidence type="ECO:0000313" key="3">
    <source>
        <dbReference type="EMBL" id="OWK37763.1"/>
    </source>
</evidence>
<dbReference type="Gene3D" id="2.60.40.10">
    <property type="entry name" value="Immunoglobulins"/>
    <property type="match status" value="7"/>
</dbReference>
<feature type="region of interest" description="Disordered" evidence="1">
    <location>
        <begin position="919"/>
        <end position="957"/>
    </location>
</feature>
<feature type="domain" description="Bacterial Ig-like" evidence="2">
    <location>
        <begin position="648"/>
        <end position="736"/>
    </location>
</feature>
<feature type="domain" description="Bacterial Ig-like" evidence="2">
    <location>
        <begin position="53"/>
        <end position="142"/>
    </location>
</feature>
<evidence type="ECO:0000313" key="4">
    <source>
        <dbReference type="Proteomes" id="UP000214646"/>
    </source>
</evidence>
<reference evidence="4" key="1">
    <citation type="submission" date="2017-06" db="EMBL/GenBank/DDBJ databases">
        <title>Genome analysis of Fimbriiglobus ruber SP5, the first member of the order Planctomycetales with confirmed chitinolytic capability.</title>
        <authorList>
            <person name="Ravin N.V."/>
            <person name="Rakitin A.L."/>
            <person name="Ivanova A.A."/>
            <person name="Beletsky A.V."/>
            <person name="Kulichevskaya I.S."/>
            <person name="Mardanov A.V."/>
            <person name="Dedysh S.N."/>
        </authorList>
    </citation>
    <scope>NUCLEOTIDE SEQUENCE [LARGE SCALE GENOMIC DNA]</scope>
    <source>
        <strain evidence="4">SP5</strain>
    </source>
</reference>
<dbReference type="Proteomes" id="UP000214646">
    <property type="component" value="Unassembled WGS sequence"/>
</dbReference>
<accession>A0A225D9W4</accession>
<dbReference type="InterPro" id="IPR027828">
    <property type="entry name" value="DUF4465"/>
</dbReference>
<sequence>MSFRLLMWTAGRKAKQVKYPIHKTFPSIKPTVEVFEDRTQPASSTTTLAAQYTPVASNVADLLTATVSVPAGATPTGTVAFSDVSNGVTTPLGTAPVSQVGSSPVTFAATLSATFTTEGAHDLTAVYSGDSNFATSTGTTTVNDGTTDVNFSDLSLASNSYWNGSDGSGGFTSGGANFNNSYDTTYDSWTGWAYTNVNYTNTALYPNYPNDSDYTYQYGAYPGTAPGGSGTYAVAYISSPATAITIPNGMQVQSAMFTNTTYAALSMLNGDSFAKKFGPNDWFLLTITGEDASGNVVGTVPFYLANNGSVLTTWQSADLSSLATAKTLVFSETSSDTGTFGMNTPAFFAMDDLTLVPTVSVTSSPVSPVTSGTPVTFTASVAGSPSVGTVTFYAGPNLTDPIGSPVNVVNGTATTSADANLPVGDDTITAVYSGGTGFTPSQGTESVTVTGTTTTVTSSPVSPVTSGTPVTFTASVSGSPSVGTVTFYAGPGLTNPIGSPVNVVNGTATSAADTSLAAGADTVTAVYSGGTGFPGSQGTESVTVNTATTTTVTSTPASPIAAGTPITFTATVSGSPSVGTVTFYAGPNLTDPIGSPVNVVNGTATTSADANLPVGDDTITAVYSGGTGFTPSQGTESVTVTGTTTTVTSSPVSPVTSGTPVTFTASVSGSPSVGTVTFYAGPGLTNPIGSPVNVVNGTATSAADTSLAAGADTVTAVYSGGTGFPGSQGTESVTVNTATTTTVTSSPVSPITAGTSITFTASVSGNPSVGTVTFYAGPGLTNPIGSPVDVVNGTATSAAATSLAAGADTVTAVYVGGTGFAPSEGTESVTVNTATTTTVTSTPVSPITAGTSITFTASVSGSPSVGTVTFYAGPGLTNAIGSPVNVVNGTATSAADPSLAVGTDTITAVYSGGPAFTGSQGTESVSVTAAVSPPPSSPPVSPPPTSPPPPATTPALVGAPQFAVGSDVGGPSTVTLYNSDGSVAATLDPFPGTTGGVRTAVADFMGNGTDDVVVGTGPGVVAEVKVIDPTTGAVLFDVQPFGNFTGGVFVAAGDLSGSGKADLVITPDVSGGPRVEIYEGGDFREVANFFGIDDPNFRGGAQAAVDGAAGNGVTELVVAAGFGGGPRISVYDGASLLQGQLVHPVADFFAFESTLRNGAYVAAGDVNGDGTDDLVFGAGSGGGPRVLILNGATLLSGGSVAAMADPISNFFAGDTQNRDGVRVAVANLDGDAYADVVTGAGTGGGSEVTTYLGKNLVGGNATPDLNFDAFPTFSGGVFVG</sequence>
<dbReference type="InterPro" id="IPR028994">
    <property type="entry name" value="Integrin_alpha_N"/>
</dbReference>
<dbReference type="EMBL" id="NIDE01000014">
    <property type="protein sequence ID" value="OWK37763.1"/>
    <property type="molecule type" value="Genomic_DNA"/>
</dbReference>
<dbReference type="InterPro" id="IPR032109">
    <property type="entry name" value="Big_3_5"/>
</dbReference>
<keyword evidence="3" id="KW-0966">Cell projection</keyword>
<gene>
    <name evidence="3" type="ORF">FRUB_06883</name>
</gene>
<feature type="domain" description="Bacterial Ig-like" evidence="2">
    <location>
        <begin position="362"/>
        <end position="450"/>
    </location>
</feature>
<dbReference type="OrthoDB" id="8562952at2"/>
<comment type="caution">
    <text evidence="3">The sequence shown here is derived from an EMBL/GenBank/DDBJ whole genome shotgun (WGS) entry which is preliminary data.</text>
</comment>
<dbReference type="Pfam" id="PF14717">
    <property type="entry name" value="DUF4465"/>
    <property type="match status" value="1"/>
</dbReference>
<dbReference type="Pfam" id="PF16640">
    <property type="entry name" value="Big_3_5"/>
    <property type="match status" value="7"/>
</dbReference>
<dbReference type="AlphaFoldDB" id="A0A225D9W4"/>
<feature type="domain" description="Bacterial Ig-like" evidence="2">
    <location>
        <begin position="553"/>
        <end position="641"/>
    </location>
</feature>
<keyword evidence="3" id="KW-0969">Cilium</keyword>
<evidence type="ECO:0000259" key="2">
    <source>
        <dbReference type="Pfam" id="PF16640"/>
    </source>
</evidence>
<dbReference type="Gene3D" id="2.130.10.130">
    <property type="entry name" value="Integrin alpha, N-terminal"/>
    <property type="match status" value="1"/>
</dbReference>
<feature type="compositionally biased region" description="Pro residues" evidence="1">
    <location>
        <begin position="932"/>
        <end position="952"/>
    </location>
</feature>
<feature type="domain" description="Bacterial Ig-like" evidence="2">
    <location>
        <begin position="457"/>
        <end position="545"/>
    </location>
</feature>
<feature type="domain" description="Bacterial Ig-like" evidence="2">
    <location>
        <begin position="744"/>
        <end position="832"/>
    </location>
</feature>